<dbReference type="InterPro" id="IPR050154">
    <property type="entry name" value="UbiB_kinase"/>
</dbReference>
<organism evidence="3 4">
    <name type="scientific">Azospira restricta</name>
    <dbReference type="NCBI Taxonomy" id="404405"/>
    <lineage>
        <taxon>Bacteria</taxon>
        <taxon>Pseudomonadati</taxon>
        <taxon>Pseudomonadota</taxon>
        <taxon>Betaproteobacteria</taxon>
        <taxon>Rhodocyclales</taxon>
        <taxon>Rhodocyclaceae</taxon>
        <taxon>Azospira</taxon>
    </lineage>
</organism>
<dbReference type="SUPFAM" id="SSF56112">
    <property type="entry name" value="Protein kinase-like (PK-like)"/>
    <property type="match status" value="1"/>
</dbReference>
<evidence type="ECO:0000313" key="3">
    <source>
        <dbReference type="EMBL" id="QRJ65632.1"/>
    </source>
</evidence>
<comment type="similarity">
    <text evidence="1">Belongs to the protein kinase superfamily. ADCK protein kinase family.</text>
</comment>
<dbReference type="InterPro" id="IPR000719">
    <property type="entry name" value="Prot_kinase_dom"/>
</dbReference>
<dbReference type="GO" id="GO:0005524">
    <property type="term" value="F:ATP binding"/>
    <property type="evidence" value="ECO:0007669"/>
    <property type="project" value="InterPro"/>
</dbReference>
<sequence>MVSAAQTAVRVTLVHIVIRLVQINRALWGFLLWWSLVRVGLLSARTSPAQRFAVTLEQLGTTFVKLGQGLSLHRELLPDDYVAALQKLHDSVAAFPFEQAAAEVEASFGRSLTELFLHFEPQPLAAGSIAQVHRATLTDGRVVIVKVRRPGIRRQVDEDIRILRWFLKSVLWLSPALRAVRPMEIVDELARNLHKELDFREEAKNIARFGEMFHESATVYVPAVVDELYTEWVVVQELSPGRRIDDAAFLHQGERLAANLVEAYMRQFFVEGMFHGDPHPGNLFVLEDGRICFHDFGLVGFLDRRTRMALVAFMMAFVQQDGDWLVDAYLDLGMLGGKLDRIEFRAGMEEVVQDYGRKPLSDWSFGEAFLRIARMGHGRNVRLPQPLLLLLRAVFLMESTVRRLDPRFNLMEGLFAKAGAMLEIAGGVGDPGARFKYEAFVSLRQLPSDLSRALHGIRNRGMEVSVAHHGLEPLQEEIGRSSRRVALALVTLGLYIAASLLMQHSLGPRWGDVPVLAGLGYALALRLSWRLVREFGERN</sequence>
<dbReference type="CDD" id="cd05121">
    <property type="entry name" value="ABC1_ADCK3-like"/>
    <property type="match status" value="1"/>
</dbReference>
<dbReference type="Proteomes" id="UP000663444">
    <property type="component" value="Chromosome"/>
</dbReference>
<name>A0A974SSI4_9RHOO</name>
<dbReference type="KEGG" id="ares:IWH25_04515"/>
<dbReference type="PANTHER" id="PTHR10566">
    <property type="entry name" value="CHAPERONE-ACTIVITY OF BC1 COMPLEX CABC1 -RELATED"/>
    <property type="match status" value="1"/>
</dbReference>
<dbReference type="GO" id="GO:0004672">
    <property type="term" value="F:protein kinase activity"/>
    <property type="evidence" value="ECO:0007669"/>
    <property type="project" value="InterPro"/>
</dbReference>
<feature type="domain" description="Protein kinase" evidence="2">
    <location>
        <begin position="118"/>
        <end position="415"/>
    </location>
</feature>
<keyword evidence="3" id="KW-0418">Kinase</keyword>
<evidence type="ECO:0000259" key="2">
    <source>
        <dbReference type="PROSITE" id="PS50011"/>
    </source>
</evidence>
<dbReference type="PROSITE" id="PS50011">
    <property type="entry name" value="PROTEIN_KINASE_DOM"/>
    <property type="match status" value="1"/>
</dbReference>
<protein>
    <submittedName>
        <fullName evidence="3">AarF/ABC1/UbiB kinase family protein</fullName>
    </submittedName>
</protein>
<reference evidence="3" key="1">
    <citation type="submission" date="2020-11" db="EMBL/GenBank/DDBJ databases">
        <title>Azospira restricta DSM 18626 genome sequence.</title>
        <authorList>
            <person name="Moe W.M."/>
        </authorList>
    </citation>
    <scope>NUCLEOTIDE SEQUENCE</scope>
    <source>
        <strain evidence="3">DSM 18626</strain>
    </source>
</reference>
<keyword evidence="3" id="KW-0808">Transferase</keyword>
<dbReference type="Pfam" id="PF03109">
    <property type="entry name" value="ABC1"/>
    <property type="match status" value="1"/>
</dbReference>
<dbReference type="AlphaFoldDB" id="A0A974SSI4"/>
<accession>A0A974SSI4</accession>
<proteinExistence type="inferred from homology"/>
<keyword evidence="4" id="KW-1185">Reference proteome</keyword>
<gene>
    <name evidence="3" type="ORF">IWH25_04515</name>
</gene>
<evidence type="ECO:0000313" key="4">
    <source>
        <dbReference type="Proteomes" id="UP000663444"/>
    </source>
</evidence>
<evidence type="ECO:0000256" key="1">
    <source>
        <dbReference type="ARBA" id="ARBA00009670"/>
    </source>
</evidence>
<dbReference type="EMBL" id="CP064781">
    <property type="protein sequence ID" value="QRJ65632.1"/>
    <property type="molecule type" value="Genomic_DNA"/>
</dbReference>
<dbReference type="InterPro" id="IPR011009">
    <property type="entry name" value="Kinase-like_dom_sf"/>
</dbReference>
<dbReference type="PANTHER" id="PTHR10566:SF113">
    <property type="entry name" value="PROTEIN ACTIVITY OF BC1 COMPLEX KINASE 7, CHLOROPLASTIC"/>
    <property type="match status" value="1"/>
</dbReference>
<dbReference type="InterPro" id="IPR004147">
    <property type="entry name" value="ABC1_dom"/>
</dbReference>